<dbReference type="AlphaFoldDB" id="A0A507CW51"/>
<dbReference type="InterPro" id="IPR036188">
    <property type="entry name" value="FAD/NAD-bd_sf"/>
</dbReference>
<evidence type="ECO:0000313" key="6">
    <source>
        <dbReference type="Proteomes" id="UP000320475"/>
    </source>
</evidence>
<dbReference type="Proteomes" id="UP000320475">
    <property type="component" value="Unassembled WGS sequence"/>
</dbReference>
<comment type="similarity">
    <text evidence="1">Belongs to the paxM FAD-dependent monooxygenase family.</text>
</comment>
<evidence type="ECO:0000256" key="1">
    <source>
        <dbReference type="ARBA" id="ARBA00007992"/>
    </source>
</evidence>
<evidence type="ECO:0008006" key="7">
    <source>
        <dbReference type="Google" id="ProtNLM"/>
    </source>
</evidence>
<evidence type="ECO:0000256" key="3">
    <source>
        <dbReference type="ARBA" id="ARBA00023033"/>
    </source>
</evidence>
<feature type="compositionally biased region" description="Polar residues" evidence="4">
    <location>
        <begin position="385"/>
        <end position="394"/>
    </location>
</feature>
<comment type="caution">
    <text evidence="5">The sequence shown here is derived from an EMBL/GenBank/DDBJ whole genome shotgun (WGS) entry which is preliminary data.</text>
</comment>
<dbReference type="EMBL" id="QEAM01000231">
    <property type="protein sequence ID" value="TPX43271.1"/>
    <property type="molecule type" value="Genomic_DNA"/>
</dbReference>
<name>A0A507CW51_9FUNG</name>
<gene>
    <name evidence="5" type="ORF">SeLEV6574_g05155</name>
</gene>
<sequence length="608" mass="65508">MSDTTTQLEAQGPIPTVIGPVPTQVLGDLKESPRKVVIIGASISGLTLLLALRRVCHVTQLNLQIIIYDRKASFWEQGPVYILWRWSIALLVELGLGNGLKRVAKSIDTLKSMDTETGEVYVSWPPSPGALQLTPEEAHKMGDPSLPVMMAVRHSDLVRLLLIALSNADELYLASATGECKLPNLSSGNWFDREGYLKMISELRMGRGLDSFLFSASNGLITARFDDGSVEQACMLIGADGLDSTVRDLLLNRHYPPQFANSVVVSGVTDVFKNLEHPTPTILTNGTHITPFAKADADSVFPVGSCTTFIGPRATFGVTSMGNGVYGWNLILAQDQAGRLAETWSQNLRGIRRQDSTNSLLQQEHQPLAAVGDGKGVDSKESGEPASQGQQTEQAFEETLNGLEVRDMALHVAASLKLPESAYSVMALTIPELTHVHDVFDVGSCPPPSYTSPNFHPGRVVLIGDAAHAMATNAQGSLGAGLGITDAGLLAKLVGKYLVRGTDQMDEASLTKLATDFDVMRVSPCNAIVTEARNEGAWNRTESSWIRSLLRLGSKYMPGSWKASSFYQMMTRGSIPHDATLPSLSSPNRHKSGFGDLVGKLQSVSLGP</sequence>
<protein>
    <recommendedName>
        <fullName evidence="7">FAD-binding domain-containing protein</fullName>
    </recommendedName>
</protein>
<dbReference type="PANTHER" id="PTHR13789:SF309">
    <property type="entry name" value="PUTATIVE (AFU_ORTHOLOGUE AFUA_6G14510)-RELATED"/>
    <property type="match status" value="1"/>
</dbReference>
<keyword evidence="2" id="KW-0560">Oxidoreductase</keyword>
<reference evidence="5 6" key="1">
    <citation type="journal article" date="2019" name="Sci. Rep.">
        <title>Comparative genomics of chytrid fungi reveal insights into the obligate biotrophic and pathogenic lifestyle of Synchytrium endobioticum.</title>
        <authorList>
            <person name="van de Vossenberg B.T.L.H."/>
            <person name="Warris S."/>
            <person name="Nguyen H.D.T."/>
            <person name="van Gent-Pelzer M.P.E."/>
            <person name="Joly D.L."/>
            <person name="van de Geest H.C."/>
            <person name="Bonants P.J.M."/>
            <person name="Smith D.S."/>
            <person name="Levesque C.A."/>
            <person name="van der Lee T.A.J."/>
        </authorList>
    </citation>
    <scope>NUCLEOTIDE SEQUENCE [LARGE SCALE GENOMIC DNA]</scope>
    <source>
        <strain evidence="5 6">LEV6574</strain>
    </source>
</reference>
<dbReference type="Gene3D" id="3.50.50.60">
    <property type="entry name" value="FAD/NAD(P)-binding domain"/>
    <property type="match status" value="3"/>
</dbReference>
<feature type="region of interest" description="Disordered" evidence="4">
    <location>
        <begin position="369"/>
        <end position="395"/>
    </location>
</feature>
<evidence type="ECO:0000256" key="4">
    <source>
        <dbReference type="SAM" id="MobiDB-lite"/>
    </source>
</evidence>
<organism evidence="5 6">
    <name type="scientific">Synchytrium endobioticum</name>
    <dbReference type="NCBI Taxonomy" id="286115"/>
    <lineage>
        <taxon>Eukaryota</taxon>
        <taxon>Fungi</taxon>
        <taxon>Fungi incertae sedis</taxon>
        <taxon>Chytridiomycota</taxon>
        <taxon>Chytridiomycota incertae sedis</taxon>
        <taxon>Chytridiomycetes</taxon>
        <taxon>Synchytriales</taxon>
        <taxon>Synchytriaceae</taxon>
        <taxon>Synchytrium</taxon>
    </lineage>
</organism>
<evidence type="ECO:0000256" key="2">
    <source>
        <dbReference type="ARBA" id="ARBA00023002"/>
    </source>
</evidence>
<dbReference type="GO" id="GO:0004497">
    <property type="term" value="F:monooxygenase activity"/>
    <property type="evidence" value="ECO:0007669"/>
    <property type="project" value="UniProtKB-KW"/>
</dbReference>
<dbReference type="OrthoDB" id="16820at2759"/>
<dbReference type="PANTHER" id="PTHR13789">
    <property type="entry name" value="MONOOXYGENASE"/>
    <property type="match status" value="1"/>
</dbReference>
<dbReference type="VEuPathDB" id="FungiDB:SeMB42_g02160"/>
<accession>A0A507CW51</accession>
<evidence type="ECO:0000313" key="5">
    <source>
        <dbReference type="EMBL" id="TPX43271.1"/>
    </source>
</evidence>
<keyword evidence="3" id="KW-0503">Monooxygenase</keyword>
<dbReference type="InterPro" id="IPR050493">
    <property type="entry name" value="FAD-dep_Monooxygenase_BioMet"/>
</dbReference>
<dbReference type="SUPFAM" id="SSF51905">
    <property type="entry name" value="FAD/NAD(P)-binding domain"/>
    <property type="match status" value="1"/>
</dbReference>
<proteinExistence type="inferred from homology"/>